<evidence type="ECO:0000313" key="2">
    <source>
        <dbReference type="EMBL" id="KAF2995810.1"/>
    </source>
</evidence>
<dbReference type="EMBL" id="SWKU01000030">
    <property type="protein sequence ID" value="KAF2995810.1"/>
    <property type="molecule type" value="Genomic_DNA"/>
</dbReference>
<evidence type="ECO:0000313" key="3">
    <source>
        <dbReference type="Proteomes" id="UP000801428"/>
    </source>
</evidence>
<sequence length="237" mass="26922">MSFTLTAPPNTPASPIIQSTTPLPKTQPIPIPARKTHHSDTPFCAIPPHLLPADPRPSLIHHGRENTTSFTTLWSFKRDIAISRSEDLITAPHRLAPPCWVGILGAGPSEATQQRQREMVMRDVVVVKARKDRIGAARWAWVCEQQPKEEWEQREEKRIEARKEEARKWRRKSEALRMHAQKEGMRKGRRMLESVEREVDKVVGRVECGVAEGDGRCSRREDVVEGEGDGDEGFSVW</sequence>
<accession>A0A9P4W820</accession>
<reference evidence="2" key="1">
    <citation type="submission" date="2019-04" db="EMBL/GenBank/DDBJ databases">
        <title>Sequencing of skin fungus with MAO and IRED activity.</title>
        <authorList>
            <person name="Marsaioli A.J."/>
            <person name="Bonatto J.M.C."/>
            <person name="Reis Junior O."/>
        </authorList>
    </citation>
    <scope>NUCLEOTIDE SEQUENCE</scope>
    <source>
        <strain evidence="2">30M1</strain>
    </source>
</reference>
<feature type="region of interest" description="Disordered" evidence="1">
    <location>
        <begin position="215"/>
        <end position="237"/>
    </location>
</feature>
<proteinExistence type="predicted"/>
<feature type="compositionally biased region" description="Acidic residues" evidence="1">
    <location>
        <begin position="224"/>
        <end position="237"/>
    </location>
</feature>
<name>A0A9P4W820_CURKU</name>
<protein>
    <submittedName>
        <fullName evidence="2">Uncharacterized protein</fullName>
    </submittedName>
</protein>
<organism evidence="2 3">
    <name type="scientific">Curvularia kusanoi</name>
    <name type="common">Cochliobolus kusanoi</name>
    <dbReference type="NCBI Taxonomy" id="90978"/>
    <lineage>
        <taxon>Eukaryota</taxon>
        <taxon>Fungi</taxon>
        <taxon>Dikarya</taxon>
        <taxon>Ascomycota</taxon>
        <taxon>Pezizomycotina</taxon>
        <taxon>Dothideomycetes</taxon>
        <taxon>Pleosporomycetidae</taxon>
        <taxon>Pleosporales</taxon>
        <taxon>Pleosporineae</taxon>
        <taxon>Pleosporaceae</taxon>
        <taxon>Curvularia</taxon>
    </lineage>
</organism>
<dbReference type="AlphaFoldDB" id="A0A9P4W820"/>
<comment type="caution">
    <text evidence="2">The sequence shown here is derived from an EMBL/GenBank/DDBJ whole genome shotgun (WGS) entry which is preliminary data.</text>
</comment>
<evidence type="ECO:0000256" key="1">
    <source>
        <dbReference type="SAM" id="MobiDB-lite"/>
    </source>
</evidence>
<keyword evidence="3" id="KW-1185">Reference proteome</keyword>
<feature type="region of interest" description="Disordered" evidence="1">
    <location>
        <begin position="1"/>
        <end position="25"/>
    </location>
</feature>
<dbReference type="Proteomes" id="UP000801428">
    <property type="component" value="Unassembled WGS sequence"/>
</dbReference>
<gene>
    <name evidence="2" type="ORF">E8E13_001160</name>
</gene>